<organism evidence="2 3">
    <name type="scientific">Pseudozyma flocculosa</name>
    <dbReference type="NCBI Taxonomy" id="84751"/>
    <lineage>
        <taxon>Eukaryota</taxon>
        <taxon>Fungi</taxon>
        <taxon>Dikarya</taxon>
        <taxon>Basidiomycota</taxon>
        <taxon>Ustilaginomycotina</taxon>
        <taxon>Ustilaginomycetes</taxon>
        <taxon>Ustilaginales</taxon>
        <taxon>Ustilaginaceae</taxon>
        <taxon>Pseudozyma</taxon>
    </lineage>
</organism>
<reference evidence="2 3" key="1">
    <citation type="submission" date="2018-03" db="EMBL/GenBank/DDBJ databases">
        <authorList>
            <person name="Guldener U."/>
        </authorList>
    </citation>
    <scope>NUCLEOTIDE SEQUENCE [LARGE SCALE GENOMIC DNA]</scope>
    <source>
        <strain evidence="2 3">DAOM196992</strain>
    </source>
</reference>
<feature type="region of interest" description="Disordered" evidence="1">
    <location>
        <begin position="207"/>
        <end position="239"/>
    </location>
</feature>
<keyword evidence="3" id="KW-1185">Reference proteome</keyword>
<evidence type="ECO:0000313" key="2">
    <source>
        <dbReference type="EMBL" id="SPO34803.1"/>
    </source>
</evidence>
<evidence type="ECO:0000313" key="3">
    <source>
        <dbReference type="Proteomes" id="UP000323386"/>
    </source>
</evidence>
<dbReference type="Proteomes" id="UP000323386">
    <property type="component" value="Unassembled WGS sequence"/>
</dbReference>
<dbReference type="EMBL" id="OOIP01000001">
    <property type="protein sequence ID" value="SPO34803.1"/>
    <property type="molecule type" value="Genomic_DNA"/>
</dbReference>
<name>A0A5C3ER57_9BASI</name>
<proteinExistence type="predicted"/>
<dbReference type="AlphaFoldDB" id="A0A5C3ER57"/>
<accession>A0A5C3ER57</accession>
<feature type="compositionally biased region" description="Polar residues" evidence="1">
    <location>
        <begin position="215"/>
        <end position="224"/>
    </location>
</feature>
<evidence type="ECO:0000256" key="1">
    <source>
        <dbReference type="SAM" id="MobiDB-lite"/>
    </source>
</evidence>
<protein>
    <submittedName>
        <fullName evidence="2">Uncharacterized protein</fullName>
    </submittedName>
</protein>
<feature type="region of interest" description="Disordered" evidence="1">
    <location>
        <begin position="282"/>
        <end position="302"/>
    </location>
</feature>
<gene>
    <name evidence="2" type="ORF">PSFLO_00274</name>
</gene>
<sequence>MQKTPNAAEWLSESRTTDERAGGASVDSHARGPATPALPASFRPGLPACLPVEACVRGTGLPACRLSVVPDSRIRRLTPEKSKQGRIFQFELCSETTRQKLRYVERQARPGRQATVDWTPVRPFFGTTPHEPACLLPSSHPIPNLRFAPAVSVTSTTPDRGSSAFLLPTTGNAAAAAATTTITITITDVRRRPLAPPAPFLLQPRAASLPAKRCTGSSRITPLSESRKRSNQPPRAVLGPRLFPSGLLNIYDDIAEPQRPLTSRSLYRHPGRRRLDTIAFKDSIQNRTPCPSAHSAHPPTAKPAIRSHLSSLINLDGGAPTLPRRSS</sequence>
<feature type="region of interest" description="Disordered" evidence="1">
    <location>
        <begin position="1"/>
        <end position="38"/>
    </location>
</feature>